<dbReference type="AlphaFoldDB" id="A0AA41EMU6"/>
<reference evidence="8" key="2">
    <citation type="submission" date="2022-09" db="EMBL/GenBank/DDBJ databases">
        <title>Genome-inferred correspondence between phylogeny and metabolic traits in the wild Drosophila gut microbiome.</title>
        <authorList>
            <person name="Bueno E."/>
            <person name="Blow F."/>
            <person name="Douglas A.E."/>
        </authorList>
    </citation>
    <scope>NUCLEOTIDE SEQUENCE</scope>
    <source>
        <strain evidence="8">Dm-2019-70</strain>
    </source>
</reference>
<evidence type="ECO:0000256" key="6">
    <source>
        <dbReference type="SAM" id="Phobius"/>
    </source>
</evidence>
<evidence type="ECO:0000256" key="4">
    <source>
        <dbReference type="ARBA" id="ARBA00022989"/>
    </source>
</evidence>
<organism evidence="8 9">
    <name type="scientific">Levilactobacillus brevis</name>
    <name type="common">Lactobacillus brevis</name>
    <dbReference type="NCBI Taxonomy" id="1580"/>
    <lineage>
        <taxon>Bacteria</taxon>
        <taxon>Bacillati</taxon>
        <taxon>Bacillota</taxon>
        <taxon>Bacilli</taxon>
        <taxon>Lactobacillales</taxon>
        <taxon>Lactobacillaceae</taxon>
        <taxon>Levilactobacillus</taxon>
    </lineage>
</organism>
<evidence type="ECO:0000313" key="9">
    <source>
        <dbReference type="Proteomes" id="UP000676478"/>
    </source>
</evidence>
<proteinExistence type="predicted"/>
<evidence type="ECO:0000256" key="5">
    <source>
        <dbReference type="ARBA" id="ARBA00023136"/>
    </source>
</evidence>
<dbReference type="SUPFAM" id="SSF103473">
    <property type="entry name" value="MFS general substrate transporter"/>
    <property type="match status" value="1"/>
</dbReference>
<evidence type="ECO:0000256" key="1">
    <source>
        <dbReference type="ARBA" id="ARBA00004651"/>
    </source>
</evidence>
<feature type="transmembrane region" description="Helical" evidence="6">
    <location>
        <begin position="70"/>
        <end position="87"/>
    </location>
</feature>
<evidence type="ECO:0000313" key="8">
    <source>
        <dbReference type="EMBL" id="MBS1009506.1"/>
    </source>
</evidence>
<gene>
    <name evidence="8" type="ORF">JK167_01500</name>
</gene>
<dbReference type="Pfam" id="PF07690">
    <property type="entry name" value="MFS_1"/>
    <property type="match status" value="1"/>
</dbReference>
<feature type="transmembrane region" description="Helical" evidence="6">
    <location>
        <begin position="237"/>
        <end position="256"/>
    </location>
</feature>
<dbReference type="PANTHER" id="PTHR19432">
    <property type="entry name" value="SUGAR TRANSPORTER"/>
    <property type="match status" value="1"/>
</dbReference>
<dbReference type="EMBL" id="JAERKF010000001">
    <property type="protein sequence ID" value="MBS1009506.1"/>
    <property type="molecule type" value="Genomic_DNA"/>
</dbReference>
<evidence type="ECO:0000256" key="2">
    <source>
        <dbReference type="ARBA" id="ARBA00022448"/>
    </source>
</evidence>
<dbReference type="Proteomes" id="UP000676478">
    <property type="component" value="Unassembled WGS sequence"/>
</dbReference>
<feature type="transmembrane region" description="Helical" evidence="6">
    <location>
        <begin position="138"/>
        <end position="162"/>
    </location>
</feature>
<feature type="transmembrane region" description="Helical" evidence="6">
    <location>
        <begin position="39"/>
        <end position="58"/>
    </location>
</feature>
<feature type="transmembrane region" description="Helical" evidence="6">
    <location>
        <begin position="93"/>
        <end position="117"/>
    </location>
</feature>
<dbReference type="PROSITE" id="PS50850">
    <property type="entry name" value="MFS"/>
    <property type="match status" value="1"/>
</dbReference>
<dbReference type="InterPro" id="IPR011701">
    <property type="entry name" value="MFS"/>
</dbReference>
<dbReference type="Gene3D" id="1.20.1250.20">
    <property type="entry name" value="MFS general substrate transporter like domains"/>
    <property type="match status" value="1"/>
</dbReference>
<keyword evidence="3 6" id="KW-0812">Transmembrane</keyword>
<feature type="transmembrane region" description="Helical" evidence="6">
    <location>
        <begin position="182"/>
        <end position="202"/>
    </location>
</feature>
<dbReference type="InterPro" id="IPR020846">
    <property type="entry name" value="MFS_dom"/>
</dbReference>
<dbReference type="InterPro" id="IPR036259">
    <property type="entry name" value="MFS_trans_sf"/>
</dbReference>
<comment type="subcellular location">
    <subcellularLocation>
        <location evidence="1">Cell membrane</location>
        <topology evidence="1">Multi-pass membrane protein</topology>
    </subcellularLocation>
</comment>
<feature type="transmembrane region" description="Helical" evidence="6">
    <location>
        <begin position="284"/>
        <end position="303"/>
    </location>
</feature>
<evidence type="ECO:0000256" key="3">
    <source>
        <dbReference type="ARBA" id="ARBA00022692"/>
    </source>
</evidence>
<keyword evidence="2" id="KW-0813">Transport</keyword>
<accession>A0AA41EMU6</accession>
<feature type="transmembrane region" description="Helical" evidence="6">
    <location>
        <begin position="372"/>
        <end position="393"/>
    </location>
</feature>
<sequence length="427" mass="46705">MFMMTFGFFGTQIAFSMQTGSMGRIFQTIGADPNSLGFFFVLPPLAGLFVQPLIGYFSDRTWLPRFGRRMPYLIGGTLVSFVVMLLLPNSGSLGFGFGSATALWFGAITVLFMDLSANVSQQPFKMIIPDMANEDQSGLLWSMQNVWGNLGSLVAFTFPFILTSAGVANTAPRGEVPMSVKIAFYASAVILVLSALFTILNVKEYTPEEMAKYHGITITDQNEQVSFKNILQSAPKVFWLLGVVEFFIWFAVPYMWTYSTGALAENIWHVTDPASAGYQAAGNWFGIVQAVYSVVSILVGLLFTKLTKRTRRPAFTISLVLGGIGFLLIAFGTTKFTSVIAFALFGITWIAILSIPFTILTNSLDGKHDGILLGLFNCFMCIPQIVASSTSYLVLPLVGGKMANMFIVAAISLMLAGIMIWIVKDNK</sequence>
<feature type="transmembrane region" description="Helical" evidence="6">
    <location>
        <begin position="405"/>
        <end position="423"/>
    </location>
</feature>
<comment type="caution">
    <text evidence="8">The sequence shown here is derived from an EMBL/GenBank/DDBJ whole genome shotgun (WGS) entry which is preliminary data.</text>
</comment>
<name>A0AA41EMU6_LEVBR</name>
<evidence type="ECO:0000259" key="7">
    <source>
        <dbReference type="PROSITE" id="PS50850"/>
    </source>
</evidence>
<keyword evidence="5 6" id="KW-0472">Membrane</keyword>
<dbReference type="PANTHER" id="PTHR19432:SF35">
    <property type="entry name" value="SOLUTE CARRIER FAMILY 45 MEMBER 3 ISOFORM X1"/>
    <property type="match status" value="1"/>
</dbReference>
<dbReference type="GO" id="GO:0005886">
    <property type="term" value="C:plasma membrane"/>
    <property type="evidence" value="ECO:0007669"/>
    <property type="project" value="UniProtKB-SubCell"/>
</dbReference>
<dbReference type="GO" id="GO:0022857">
    <property type="term" value="F:transmembrane transporter activity"/>
    <property type="evidence" value="ECO:0007669"/>
    <property type="project" value="InterPro"/>
</dbReference>
<reference evidence="8" key="1">
    <citation type="submission" date="2020-12" db="EMBL/GenBank/DDBJ databases">
        <authorList>
            <person name="Mcmullen J.G."/>
        </authorList>
    </citation>
    <scope>NUCLEOTIDE SEQUENCE</scope>
    <source>
        <strain evidence="8">Dm-2019-70</strain>
    </source>
</reference>
<keyword evidence="4 6" id="KW-1133">Transmembrane helix</keyword>
<feature type="transmembrane region" description="Helical" evidence="6">
    <location>
        <begin position="339"/>
        <end position="360"/>
    </location>
</feature>
<feature type="domain" description="Major facilitator superfamily (MFS) profile" evidence="7">
    <location>
        <begin position="237"/>
        <end position="427"/>
    </location>
</feature>
<protein>
    <submittedName>
        <fullName evidence="8">SLC45 family MFS transporter</fullName>
    </submittedName>
</protein>
<feature type="transmembrane region" description="Helical" evidence="6">
    <location>
        <begin position="315"/>
        <end position="333"/>
    </location>
</feature>